<accession>A0A9C7FAT5</accession>
<dbReference type="InterPro" id="IPR001900">
    <property type="entry name" value="RNase_II/R"/>
</dbReference>
<dbReference type="GO" id="GO:0006402">
    <property type="term" value="P:mRNA catabolic process"/>
    <property type="evidence" value="ECO:0007669"/>
    <property type="project" value="TreeGrafter"/>
</dbReference>
<keyword evidence="1" id="KW-0269">Exonuclease</keyword>
<dbReference type="InterPro" id="IPR022966">
    <property type="entry name" value="RNase_II/R_CS"/>
</dbReference>
<dbReference type="KEGG" id="pyt:PKF023_02240"/>
<dbReference type="InterPro" id="IPR050180">
    <property type="entry name" value="RNR_Ribonuclease"/>
</dbReference>
<dbReference type="RefSeq" id="WP_281742748.1">
    <property type="nucleotide sequence ID" value="NZ_AP026973.1"/>
</dbReference>
<dbReference type="GO" id="GO:0004527">
    <property type="term" value="F:exonuclease activity"/>
    <property type="evidence" value="ECO:0007669"/>
    <property type="project" value="UniProtKB-KW"/>
</dbReference>
<dbReference type="GO" id="GO:0005829">
    <property type="term" value="C:cytosol"/>
    <property type="evidence" value="ECO:0007669"/>
    <property type="project" value="TreeGrafter"/>
</dbReference>
<dbReference type="InterPro" id="IPR012340">
    <property type="entry name" value="NA-bd_OB-fold"/>
</dbReference>
<feature type="region of interest" description="Disordered" evidence="2">
    <location>
        <begin position="655"/>
        <end position="683"/>
    </location>
</feature>
<evidence type="ECO:0000259" key="3">
    <source>
        <dbReference type="SMART" id="SM00955"/>
    </source>
</evidence>
<gene>
    <name evidence="4" type="ORF">PKF023_02240</name>
</gene>
<dbReference type="GO" id="GO:0004540">
    <property type="term" value="F:RNA nuclease activity"/>
    <property type="evidence" value="ECO:0007669"/>
    <property type="project" value="InterPro"/>
</dbReference>
<evidence type="ECO:0000256" key="2">
    <source>
        <dbReference type="SAM" id="MobiDB-lite"/>
    </source>
</evidence>
<evidence type="ECO:0000313" key="4">
    <source>
        <dbReference type="EMBL" id="BDT76421.1"/>
    </source>
</evidence>
<proteinExistence type="predicted"/>
<organism evidence="4">
    <name type="scientific">Polynucleobacter yangtzensis</name>
    <dbReference type="NCBI Taxonomy" id="1743159"/>
    <lineage>
        <taxon>Bacteria</taxon>
        <taxon>Pseudomonadati</taxon>
        <taxon>Pseudomonadota</taxon>
        <taxon>Betaproteobacteria</taxon>
        <taxon>Burkholderiales</taxon>
        <taxon>Burkholderiaceae</taxon>
        <taxon>Polynucleobacter</taxon>
    </lineage>
</organism>
<dbReference type="EMBL" id="AP026973">
    <property type="protein sequence ID" value="BDT76421.1"/>
    <property type="molecule type" value="Genomic_DNA"/>
</dbReference>
<feature type="domain" description="RNB" evidence="3">
    <location>
        <begin position="245"/>
        <end position="538"/>
    </location>
</feature>
<sequence length="683" mass="75038">MNLLYEEGGDIKIATVQSASGAGDAESWQATSLSGKKIKLKAKEVWLRFEKPEAQAAIDEAGTLTADIDLQLLWDCAPDEEFGLVDVAHEYFGSQASIPQQVALAIALQGAPVFFRRKGRGRFQRAPLEQLRAGLAALERKQKELEQQSVWQQELVDGTFPETLKSSAKQLLFSPDKNTSAYKALIAACTETGESPAQLMIRCGAIDSPLAYHQGLFLKAHFPNGADHSPAIGVDQAAYAAAIAELPVAQVQAFSIDDSGTTEIDDALSVTPIEGGHRIGIHIAAPGLAIAKDDPLDQVARNRMSTAYFPGDKITMLPDSVIEQFSLDEGMPRPALSIYVDIDLQGVVNRATLQMRAEMVPMAANLRLEDIEHLVSEESLLDEGANYPYRKELAILWQAAKHLHAGRQEKRVANGLRAEQLGPVDPNALARDFHFQIQEVDGVQHVDILPRQRGSILDTIVAEWMIFCNSASGQLLADHGLPGLFRTQKGWGPLRTRMQTTPGPHEGLGLDYYAWCTSPLRRYSDLVNQWQLIALAKHGVTAKMVAPFPPRDATLMGIAADFESCYQAYGEFQDRLEKYWCLRWITQDGESKTVYVRHLKEGMSRVEQVPLHLPIPELATHPRMTRAEVVIADVDLLQLSAGVRVLEIEAKLEAPEKESADQAIGSGLEPEPSDKPEEDASPA</sequence>
<dbReference type="PANTHER" id="PTHR23355:SF9">
    <property type="entry name" value="DIS3-LIKE EXONUCLEASE 2"/>
    <property type="match status" value="1"/>
</dbReference>
<dbReference type="AlphaFoldDB" id="A0A9C7FAT5"/>
<dbReference type="GO" id="GO:0003723">
    <property type="term" value="F:RNA binding"/>
    <property type="evidence" value="ECO:0007669"/>
    <property type="project" value="InterPro"/>
</dbReference>
<dbReference type="PANTHER" id="PTHR23355">
    <property type="entry name" value="RIBONUCLEASE"/>
    <property type="match status" value="1"/>
</dbReference>
<dbReference type="SMART" id="SM00955">
    <property type="entry name" value="RNB"/>
    <property type="match status" value="1"/>
</dbReference>
<reference evidence="4" key="1">
    <citation type="submission" date="2022-11" db="EMBL/GenBank/DDBJ databases">
        <title>Complete Genome Sequences of three Polynucleobacter sp. Subcluster PnecC Strains KF022, KF023, and KF032 Isolated from a Shallow Eutrophic Lake in Japan.</title>
        <authorList>
            <person name="Ogata Y."/>
            <person name="Watanabe K."/>
            <person name="Takemine S."/>
            <person name="Shindo C."/>
            <person name="Kurokawa R."/>
            <person name="Suda W."/>
        </authorList>
    </citation>
    <scope>NUCLEOTIDE SEQUENCE</scope>
    <source>
        <strain evidence="4">KF023</strain>
    </source>
</reference>
<keyword evidence="1" id="KW-0540">Nuclease</keyword>
<keyword evidence="1" id="KW-0378">Hydrolase</keyword>
<name>A0A9C7FAT5_9BURK</name>
<dbReference type="SUPFAM" id="SSF50249">
    <property type="entry name" value="Nucleic acid-binding proteins"/>
    <property type="match status" value="1"/>
</dbReference>
<protein>
    <submittedName>
        <fullName evidence="4">Exoribonuclease II</fullName>
    </submittedName>
</protein>
<dbReference type="Pfam" id="PF00773">
    <property type="entry name" value="RNB"/>
    <property type="match status" value="2"/>
</dbReference>
<dbReference type="Proteomes" id="UP001211097">
    <property type="component" value="Chromosome"/>
</dbReference>
<dbReference type="PROSITE" id="PS01175">
    <property type="entry name" value="RIBONUCLEASE_II"/>
    <property type="match status" value="1"/>
</dbReference>
<evidence type="ECO:0000256" key="1">
    <source>
        <dbReference type="ARBA" id="ARBA00022839"/>
    </source>
</evidence>